<evidence type="ECO:0000256" key="6">
    <source>
        <dbReference type="SAM" id="MobiDB-lite"/>
    </source>
</evidence>
<dbReference type="EMBL" id="JAUEDM010000003">
    <property type="protein sequence ID" value="KAK3321798.1"/>
    <property type="molecule type" value="Genomic_DNA"/>
</dbReference>
<evidence type="ECO:0000259" key="8">
    <source>
        <dbReference type="Pfam" id="PF20684"/>
    </source>
</evidence>
<name>A0AAE0M7V9_9PEZI</name>
<sequence length="636" mass="70289">MSPDGAKLDPRVDYGPQVNLVVWVIVSISALFLFTRLYLKNCQNRGLWWDDYALLTSWALLTAQAALVSYVIGLGYGRQVIPTQNIPKFPLPINLLSTLLITANLLGKISFAMTLLRIPAVWMRTALVCIVISMVGTLGASAGFVWVECVAWSPSKNCVSLDIAIKYNVFSCAYSAAMDVTLAFLPWKYIWTLQMSKKEKCGVVVAMSMGVFAGIAAAIKTTTIPLVHHTIDPTSSIPLVAWGNAEAGICIMAASIPILRALFKGNISPGAPLGYETGETSVMTESGIRELGSTSVEDRARIFSRQAIPPPLPMSHRQNTDTNSSSQRVEVWKLTEKERYRYECQCRPPFMVIGNKSKKCDDGKTCLCGKSPKAHPNNWWIVTHSGRRKFFAQHDHIQLRRPDSFALFSFMSPDHERLGVLEVIESWTLSEATDSCHLARLIGRTFVSMLARLEREGLLVENSEVENLSQIVTLFLVMAEDMRLMNMLDDDDSAGDITKLRGSGGIKRTFYFDMNDFDGIVLAYTKKYGISLNISDGITEIPDDCSCRVANIELPALPIMRCNRNPFNLAPAFARYEKACGWGNDNPDKKPKIGGDHLDITTMSSLGRVMQSLTGKDPLSSQEQEWSQKRGGGGGG</sequence>
<feature type="transmembrane region" description="Helical" evidence="7">
    <location>
        <begin position="127"/>
        <end position="147"/>
    </location>
</feature>
<dbReference type="AlphaFoldDB" id="A0AAE0M7V9"/>
<keyword evidence="10" id="KW-1185">Reference proteome</keyword>
<comment type="caution">
    <text evidence="9">The sequence shown here is derived from an EMBL/GenBank/DDBJ whole genome shotgun (WGS) entry which is preliminary data.</text>
</comment>
<keyword evidence="4 7" id="KW-0472">Membrane</keyword>
<gene>
    <name evidence="9" type="ORF">B0H66DRAFT_514015</name>
</gene>
<dbReference type="Pfam" id="PF20684">
    <property type="entry name" value="Fung_rhodopsin"/>
    <property type="match status" value="1"/>
</dbReference>
<organism evidence="9 10">
    <name type="scientific">Apodospora peruviana</name>
    <dbReference type="NCBI Taxonomy" id="516989"/>
    <lineage>
        <taxon>Eukaryota</taxon>
        <taxon>Fungi</taxon>
        <taxon>Dikarya</taxon>
        <taxon>Ascomycota</taxon>
        <taxon>Pezizomycotina</taxon>
        <taxon>Sordariomycetes</taxon>
        <taxon>Sordariomycetidae</taxon>
        <taxon>Sordariales</taxon>
        <taxon>Lasiosphaeriaceae</taxon>
        <taxon>Apodospora</taxon>
    </lineage>
</organism>
<evidence type="ECO:0000256" key="5">
    <source>
        <dbReference type="ARBA" id="ARBA00038359"/>
    </source>
</evidence>
<comment type="subcellular location">
    <subcellularLocation>
        <location evidence="1">Membrane</location>
        <topology evidence="1">Multi-pass membrane protein</topology>
    </subcellularLocation>
</comment>
<evidence type="ECO:0000313" key="9">
    <source>
        <dbReference type="EMBL" id="KAK3321798.1"/>
    </source>
</evidence>
<dbReference type="GO" id="GO:0016020">
    <property type="term" value="C:membrane"/>
    <property type="evidence" value="ECO:0007669"/>
    <property type="project" value="UniProtKB-SubCell"/>
</dbReference>
<feature type="transmembrane region" description="Helical" evidence="7">
    <location>
        <begin position="167"/>
        <end position="189"/>
    </location>
</feature>
<feature type="region of interest" description="Disordered" evidence="6">
    <location>
        <begin position="611"/>
        <end position="636"/>
    </location>
</feature>
<keyword evidence="2 7" id="KW-0812">Transmembrane</keyword>
<dbReference type="InterPro" id="IPR052337">
    <property type="entry name" value="SAT4-like"/>
</dbReference>
<accession>A0AAE0M7V9</accession>
<evidence type="ECO:0000256" key="1">
    <source>
        <dbReference type="ARBA" id="ARBA00004141"/>
    </source>
</evidence>
<proteinExistence type="inferred from homology"/>
<feature type="transmembrane region" description="Helical" evidence="7">
    <location>
        <begin position="20"/>
        <end position="39"/>
    </location>
</feature>
<feature type="transmembrane region" description="Helical" evidence="7">
    <location>
        <begin position="93"/>
        <end position="115"/>
    </location>
</feature>
<feature type="domain" description="Rhodopsin" evidence="8">
    <location>
        <begin position="36"/>
        <end position="264"/>
    </location>
</feature>
<keyword evidence="3 7" id="KW-1133">Transmembrane helix</keyword>
<feature type="transmembrane region" description="Helical" evidence="7">
    <location>
        <begin position="201"/>
        <end position="219"/>
    </location>
</feature>
<evidence type="ECO:0000256" key="2">
    <source>
        <dbReference type="ARBA" id="ARBA00022692"/>
    </source>
</evidence>
<feature type="compositionally biased region" description="Polar residues" evidence="6">
    <location>
        <begin position="611"/>
        <end position="625"/>
    </location>
</feature>
<reference evidence="9" key="1">
    <citation type="journal article" date="2023" name="Mol. Phylogenet. Evol.">
        <title>Genome-scale phylogeny and comparative genomics of the fungal order Sordariales.</title>
        <authorList>
            <person name="Hensen N."/>
            <person name="Bonometti L."/>
            <person name="Westerberg I."/>
            <person name="Brannstrom I.O."/>
            <person name="Guillou S."/>
            <person name="Cros-Aarteil S."/>
            <person name="Calhoun S."/>
            <person name="Haridas S."/>
            <person name="Kuo A."/>
            <person name="Mondo S."/>
            <person name="Pangilinan J."/>
            <person name="Riley R."/>
            <person name="LaButti K."/>
            <person name="Andreopoulos B."/>
            <person name="Lipzen A."/>
            <person name="Chen C."/>
            <person name="Yan M."/>
            <person name="Daum C."/>
            <person name="Ng V."/>
            <person name="Clum A."/>
            <person name="Steindorff A."/>
            <person name="Ohm R.A."/>
            <person name="Martin F."/>
            <person name="Silar P."/>
            <person name="Natvig D.O."/>
            <person name="Lalanne C."/>
            <person name="Gautier V."/>
            <person name="Ament-Velasquez S.L."/>
            <person name="Kruys A."/>
            <person name="Hutchinson M.I."/>
            <person name="Powell A.J."/>
            <person name="Barry K."/>
            <person name="Miller A.N."/>
            <person name="Grigoriev I.V."/>
            <person name="Debuchy R."/>
            <person name="Gladieux P."/>
            <person name="Hiltunen Thoren M."/>
            <person name="Johannesson H."/>
        </authorList>
    </citation>
    <scope>NUCLEOTIDE SEQUENCE</scope>
    <source>
        <strain evidence="9">CBS 118394</strain>
    </source>
</reference>
<dbReference type="InterPro" id="IPR049326">
    <property type="entry name" value="Rhodopsin_dom_fungi"/>
</dbReference>
<dbReference type="PANTHER" id="PTHR33048">
    <property type="entry name" value="PTH11-LIKE INTEGRAL MEMBRANE PROTEIN (AFU_ORTHOLOGUE AFUA_5G11245)"/>
    <property type="match status" value="1"/>
</dbReference>
<evidence type="ECO:0000256" key="4">
    <source>
        <dbReference type="ARBA" id="ARBA00023136"/>
    </source>
</evidence>
<dbReference type="PANTHER" id="PTHR33048:SF42">
    <property type="entry name" value="INTEGRAL MEMBRANE PROTEIN"/>
    <property type="match status" value="1"/>
</dbReference>
<reference evidence="9" key="2">
    <citation type="submission" date="2023-06" db="EMBL/GenBank/DDBJ databases">
        <authorList>
            <consortium name="Lawrence Berkeley National Laboratory"/>
            <person name="Haridas S."/>
            <person name="Hensen N."/>
            <person name="Bonometti L."/>
            <person name="Westerberg I."/>
            <person name="Brannstrom I.O."/>
            <person name="Guillou S."/>
            <person name="Cros-Aarteil S."/>
            <person name="Calhoun S."/>
            <person name="Kuo A."/>
            <person name="Mondo S."/>
            <person name="Pangilinan J."/>
            <person name="Riley R."/>
            <person name="Labutti K."/>
            <person name="Andreopoulos B."/>
            <person name="Lipzen A."/>
            <person name="Chen C."/>
            <person name="Yanf M."/>
            <person name="Daum C."/>
            <person name="Ng V."/>
            <person name="Clum A."/>
            <person name="Steindorff A."/>
            <person name="Ohm R."/>
            <person name="Martin F."/>
            <person name="Silar P."/>
            <person name="Natvig D."/>
            <person name="Lalanne C."/>
            <person name="Gautier V."/>
            <person name="Ament-Velasquez S.L."/>
            <person name="Kruys A."/>
            <person name="Hutchinson M.I."/>
            <person name="Powell A.J."/>
            <person name="Barry K."/>
            <person name="Miller A.N."/>
            <person name="Grigoriev I.V."/>
            <person name="Debuchy R."/>
            <person name="Gladieux P."/>
            <person name="Thoren M.H."/>
            <person name="Johannesson H."/>
        </authorList>
    </citation>
    <scope>NUCLEOTIDE SEQUENCE</scope>
    <source>
        <strain evidence="9">CBS 118394</strain>
    </source>
</reference>
<protein>
    <recommendedName>
        <fullName evidence="8">Rhodopsin domain-containing protein</fullName>
    </recommendedName>
</protein>
<evidence type="ECO:0000313" key="10">
    <source>
        <dbReference type="Proteomes" id="UP001283341"/>
    </source>
</evidence>
<dbReference type="Proteomes" id="UP001283341">
    <property type="component" value="Unassembled WGS sequence"/>
</dbReference>
<evidence type="ECO:0000256" key="3">
    <source>
        <dbReference type="ARBA" id="ARBA00022989"/>
    </source>
</evidence>
<comment type="similarity">
    <text evidence="5">Belongs to the SAT4 family.</text>
</comment>
<feature type="transmembrane region" description="Helical" evidence="7">
    <location>
        <begin position="51"/>
        <end position="73"/>
    </location>
</feature>
<evidence type="ECO:0000256" key="7">
    <source>
        <dbReference type="SAM" id="Phobius"/>
    </source>
</evidence>